<evidence type="ECO:0000313" key="1">
    <source>
        <dbReference type="EMBL" id="KAI3715901.1"/>
    </source>
</evidence>
<organism evidence="1 2">
    <name type="scientific">Arctium lappa</name>
    <name type="common">Greater burdock</name>
    <name type="synonym">Lappa major</name>
    <dbReference type="NCBI Taxonomy" id="4217"/>
    <lineage>
        <taxon>Eukaryota</taxon>
        <taxon>Viridiplantae</taxon>
        <taxon>Streptophyta</taxon>
        <taxon>Embryophyta</taxon>
        <taxon>Tracheophyta</taxon>
        <taxon>Spermatophyta</taxon>
        <taxon>Magnoliopsida</taxon>
        <taxon>eudicotyledons</taxon>
        <taxon>Gunneridae</taxon>
        <taxon>Pentapetalae</taxon>
        <taxon>asterids</taxon>
        <taxon>campanulids</taxon>
        <taxon>Asterales</taxon>
        <taxon>Asteraceae</taxon>
        <taxon>Carduoideae</taxon>
        <taxon>Cardueae</taxon>
        <taxon>Arctiinae</taxon>
        <taxon>Arctium</taxon>
    </lineage>
</organism>
<dbReference type="Proteomes" id="UP001055879">
    <property type="component" value="Linkage Group LG07"/>
</dbReference>
<comment type="caution">
    <text evidence="1">The sequence shown here is derived from an EMBL/GenBank/DDBJ whole genome shotgun (WGS) entry which is preliminary data.</text>
</comment>
<reference evidence="2" key="1">
    <citation type="journal article" date="2022" name="Mol. Ecol. Resour.">
        <title>The genomes of chicory, endive, great burdock and yacon provide insights into Asteraceae palaeo-polyploidization history and plant inulin production.</title>
        <authorList>
            <person name="Fan W."/>
            <person name="Wang S."/>
            <person name="Wang H."/>
            <person name="Wang A."/>
            <person name="Jiang F."/>
            <person name="Liu H."/>
            <person name="Zhao H."/>
            <person name="Xu D."/>
            <person name="Zhang Y."/>
        </authorList>
    </citation>
    <scope>NUCLEOTIDE SEQUENCE [LARGE SCALE GENOMIC DNA]</scope>
    <source>
        <strain evidence="2">cv. Niubang</strain>
    </source>
</reference>
<dbReference type="EMBL" id="CM042053">
    <property type="protein sequence ID" value="KAI3715901.1"/>
    <property type="molecule type" value="Genomic_DNA"/>
</dbReference>
<sequence length="144" mass="16537">MGPSPPPPEELSEVCRDIQIEYLNQVLKLGDVLFRLISEELKLNTNHLGDLDCDKGLAEEMIFKLNFLSYPQILTKSQLPCSLRQHLFHFRSRGCLLESYSSNEWRCFSGEVVRGDGGEDFSRGDAFPAKWVSAEEMFFRRIGF</sequence>
<keyword evidence="2" id="KW-1185">Reference proteome</keyword>
<gene>
    <name evidence="1" type="ORF">L6452_22890</name>
</gene>
<proteinExistence type="predicted"/>
<name>A0ACB9B2C1_ARCLA</name>
<accession>A0ACB9B2C1</accession>
<evidence type="ECO:0000313" key="2">
    <source>
        <dbReference type="Proteomes" id="UP001055879"/>
    </source>
</evidence>
<reference evidence="1 2" key="2">
    <citation type="journal article" date="2022" name="Mol. Ecol. Resour.">
        <title>The genomes of chicory, endive, great burdock and yacon provide insights into Asteraceae paleo-polyploidization history and plant inulin production.</title>
        <authorList>
            <person name="Fan W."/>
            <person name="Wang S."/>
            <person name="Wang H."/>
            <person name="Wang A."/>
            <person name="Jiang F."/>
            <person name="Liu H."/>
            <person name="Zhao H."/>
            <person name="Xu D."/>
            <person name="Zhang Y."/>
        </authorList>
    </citation>
    <scope>NUCLEOTIDE SEQUENCE [LARGE SCALE GENOMIC DNA]</scope>
    <source>
        <strain evidence="2">cv. Niubang</strain>
    </source>
</reference>
<protein>
    <submittedName>
        <fullName evidence="1">Uncharacterized protein</fullName>
    </submittedName>
</protein>